<dbReference type="InterPro" id="IPR036278">
    <property type="entry name" value="Sialidase_sf"/>
</dbReference>
<evidence type="ECO:0000313" key="4">
    <source>
        <dbReference type="Proteomes" id="UP000182740"/>
    </source>
</evidence>
<proteinExistence type="predicted"/>
<keyword evidence="4" id="KW-1185">Reference proteome</keyword>
<gene>
    <name evidence="3" type="ORF">SAMN04489730_4805</name>
</gene>
<dbReference type="STRING" id="546364.SAMN04489730_4805"/>
<evidence type="ECO:0000313" key="3">
    <source>
        <dbReference type="EMBL" id="SFW79689.1"/>
    </source>
</evidence>
<evidence type="ECO:0000256" key="2">
    <source>
        <dbReference type="SAM" id="SignalP"/>
    </source>
</evidence>
<feature type="compositionally biased region" description="Polar residues" evidence="1">
    <location>
        <begin position="615"/>
        <end position="630"/>
    </location>
</feature>
<dbReference type="CDD" id="cd15482">
    <property type="entry name" value="Sialidase_non-viral"/>
    <property type="match status" value="1"/>
</dbReference>
<dbReference type="Proteomes" id="UP000182740">
    <property type="component" value="Unassembled WGS sequence"/>
</dbReference>
<sequence length="630" mass="66406">MPRPRTISVISMTILSTAAIGLSAGSPATARPFGYHQLSKLQQRHVSGLLSTVLNGEDPANAARALAPNRARPSAAAPCANRFGADVKVNQNCLNIADPDLQGRGQAQNETWAAADPNHPDHVIATYNDYRRGDGTCGVSYSLDGARTWSDATTPNGFSRGFGGAPREYWQSGGDTSVAWDSRGNAYLSCQVFNRGNTVSPNPDQSSAFLVFRSTGTDGASWNFPGRPVAAHDDTAGAGNFLLDKQLLTVDANPRSPFRDRVYVSWTTFADDGTGYIYEAYSADYGETFSAPVLVSADTPLCANALGFPTPRGRCNQNQDSQPFVGPDGALYVVFNNFNNATANAADNHNQVLLARSADGGRTFAAPVLVGNYHELPDCATYQNGQDPGRACVPEKGPSANSVFRASNYPIGGVDPRHPDRILVTYGSYINRNSDENTGCAPAGFNPATGVNRYTGVKNGTCNNDIVLSASANSGASFTGGTTDVRQLPVVTTAAGQARTDQFWQGAAFTPDGTFVVSYYDRQYGADETTGFSDITVSAASGAGVTHIRATSGSMPPPTQFSGTFYGDYAGIAVTARTAYPVWSDTRPPDLFLCPGTGTPGVPPRSCEAGAPNASIANDQDTYTTSVGIR</sequence>
<accession>A0A1K1S5R1</accession>
<dbReference type="SUPFAM" id="SSF50939">
    <property type="entry name" value="Sialidases"/>
    <property type="match status" value="1"/>
</dbReference>
<dbReference type="Gene3D" id="2.120.10.10">
    <property type="match status" value="1"/>
</dbReference>
<reference evidence="4" key="1">
    <citation type="submission" date="2016-11" db="EMBL/GenBank/DDBJ databases">
        <authorList>
            <person name="Varghese N."/>
            <person name="Submissions S."/>
        </authorList>
    </citation>
    <scope>NUCLEOTIDE SEQUENCE [LARGE SCALE GENOMIC DNA]</scope>
    <source>
        <strain evidence="4">DSM 44671</strain>
    </source>
</reference>
<organism evidence="3 4">
    <name type="scientific">Amycolatopsis australiensis</name>
    <dbReference type="NCBI Taxonomy" id="546364"/>
    <lineage>
        <taxon>Bacteria</taxon>
        <taxon>Bacillati</taxon>
        <taxon>Actinomycetota</taxon>
        <taxon>Actinomycetes</taxon>
        <taxon>Pseudonocardiales</taxon>
        <taxon>Pseudonocardiaceae</taxon>
        <taxon>Amycolatopsis</taxon>
    </lineage>
</organism>
<feature type="region of interest" description="Disordered" evidence="1">
    <location>
        <begin position="609"/>
        <end position="630"/>
    </location>
</feature>
<protein>
    <recommendedName>
        <fullName evidence="5">Exo-alpha-sialidase</fullName>
    </recommendedName>
</protein>
<dbReference type="OrthoDB" id="41724at2"/>
<dbReference type="EMBL" id="FPJG01000006">
    <property type="protein sequence ID" value="SFW79689.1"/>
    <property type="molecule type" value="Genomic_DNA"/>
</dbReference>
<evidence type="ECO:0000256" key="1">
    <source>
        <dbReference type="SAM" id="MobiDB-lite"/>
    </source>
</evidence>
<dbReference type="AlphaFoldDB" id="A0A1K1S5R1"/>
<feature type="chain" id="PRO_5012701625" description="Exo-alpha-sialidase" evidence="2">
    <location>
        <begin position="31"/>
        <end position="630"/>
    </location>
</feature>
<feature type="signal peptide" evidence="2">
    <location>
        <begin position="1"/>
        <end position="30"/>
    </location>
</feature>
<keyword evidence="2" id="KW-0732">Signal</keyword>
<name>A0A1K1S5R1_9PSEU</name>
<evidence type="ECO:0008006" key="5">
    <source>
        <dbReference type="Google" id="ProtNLM"/>
    </source>
</evidence>